<protein>
    <submittedName>
        <fullName evidence="8">PLP-dependent aminotransferase family protein</fullName>
    </submittedName>
</protein>
<keyword evidence="2" id="KW-0663">Pyridoxal phosphate</keyword>
<evidence type="ECO:0000313" key="9">
    <source>
        <dbReference type="Proteomes" id="UP000294325"/>
    </source>
</evidence>
<dbReference type="CDD" id="cd07377">
    <property type="entry name" value="WHTH_GntR"/>
    <property type="match status" value="1"/>
</dbReference>
<sequence length="521" mass="57034">MQLPLKLERRSNQTLQSQLFEQIRGLILSGKLKPGTPMPATRSLSEQLGVSRNTVLLAYDRLIAEDYLQTQEAVGTYVNSHLPMDSLVLKAPTQPLVLPEKPQARRHPVLFRGRAQKVANSQRNRLAMDFRVGRLDPHSFPVKTWRRLILRHLSAGGSNLTEYRDPAGILALREAIANHLGPARGIAVTPEQVIVVSGSQQALNIVARLLVGQGTRVVTECPCYQGAAYVFESYGAQLHPVPVDKYGLQVSKLPPTPVSLAYVTPSHQYPMGSTLSLKRRVQLLDWAGQVGAYLIEDDYDSDFRHNGSPLTALAGLDPYGCVIYMGTVSKSIGAGLRLGYVVVPGELVEPAKTVKALLDSGNPWLDQAVLADLISSGSYAKHLRQIRRMYLRRRDCLIAALKSHFGEVTLSGLEGGMHVVWHLPPNFPTAAEIQAIAQEVGVGIYTLESGGAYDYGYKEYSERTLVLGYSSLPELQIREGIARVATALTNTLGHSKQYHPDSPNAGQSKGRPSPKSKVLSN</sequence>
<keyword evidence="8" id="KW-0808">Transferase</keyword>
<keyword evidence="3" id="KW-0805">Transcription regulation</keyword>
<dbReference type="PROSITE" id="PS50949">
    <property type="entry name" value="HTH_GNTR"/>
    <property type="match status" value="1"/>
</dbReference>
<reference evidence="8 9" key="1">
    <citation type="submission" date="2019-03" db="EMBL/GenBank/DDBJ databases">
        <title>The genome sequence of Nitrosococcus wardiae strain D1FHST reveals the archetypal metabolic capacity of ammonia-oxidizing Gammaproteobacteria.</title>
        <authorList>
            <person name="Wang L."/>
            <person name="Lim C.K."/>
            <person name="Hanson T.E."/>
            <person name="Dang H."/>
            <person name="Klotz M.G."/>
        </authorList>
    </citation>
    <scope>NUCLEOTIDE SEQUENCE [LARGE SCALE GENOMIC DNA]</scope>
    <source>
        <strain evidence="8 9">D1FHS</strain>
    </source>
</reference>
<dbReference type="GO" id="GO:0003677">
    <property type="term" value="F:DNA binding"/>
    <property type="evidence" value="ECO:0007669"/>
    <property type="project" value="UniProtKB-KW"/>
</dbReference>
<dbReference type="Pfam" id="PF00155">
    <property type="entry name" value="Aminotran_1_2"/>
    <property type="match status" value="1"/>
</dbReference>
<feature type="domain" description="HTH gntR-type" evidence="7">
    <location>
        <begin position="13"/>
        <end position="81"/>
    </location>
</feature>
<dbReference type="InterPro" id="IPR015421">
    <property type="entry name" value="PyrdxlP-dep_Trfase_major"/>
</dbReference>
<dbReference type="InterPro" id="IPR004839">
    <property type="entry name" value="Aminotransferase_I/II_large"/>
</dbReference>
<keyword evidence="4" id="KW-0238">DNA-binding</keyword>
<dbReference type="InterPro" id="IPR051446">
    <property type="entry name" value="HTH_trans_reg/aminotransferase"/>
</dbReference>
<dbReference type="Gene3D" id="1.10.10.10">
    <property type="entry name" value="Winged helix-like DNA-binding domain superfamily/Winged helix DNA-binding domain"/>
    <property type="match status" value="1"/>
</dbReference>
<dbReference type="GO" id="GO:0008483">
    <property type="term" value="F:transaminase activity"/>
    <property type="evidence" value="ECO:0007669"/>
    <property type="project" value="UniProtKB-KW"/>
</dbReference>
<organism evidence="8 9">
    <name type="scientific">Nitrosococcus wardiae</name>
    <dbReference type="NCBI Taxonomy" id="1814290"/>
    <lineage>
        <taxon>Bacteria</taxon>
        <taxon>Pseudomonadati</taxon>
        <taxon>Pseudomonadota</taxon>
        <taxon>Gammaproteobacteria</taxon>
        <taxon>Chromatiales</taxon>
        <taxon>Chromatiaceae</taxon>
        <taxon>Nitrosococcus</taxon>
    </lineage>
</organism>
<dbReference type="PANTHER" id="PTHR46577:SF1">
    <property type="entry name" value="HTH-TYPE TRANSCRIPTIONAL REGULATORY PROTEIN GABR"/>
    <property type="match status" value="1"/>
</dbReference>
<keyword evidence="9" id="KW-1185">Reference proteome</keyword>
<dbReference type="PANTHER" id="PTHR46577">
    <property type="entry name" value="HTH-TYPE TRANSCRIPTIONAL REGULATORY PROTEIN GABR"/>
    <property type="match status" value="1"/>
</dbReference>
<name>A0A4P7C0P1_9GAMM</name>
<keyword evidence="5" id="KW-0804">Transcription</keyword>
<gene>
    <name evidence="8" type="ORF">E3U44_17780</name>
</gene>
<dbReference type="AlphaFoldDB" id="A0A4P7C0P1"/>
<evidence type="ECO:0000259" key="7">
    <source>
        <dbReference type="PROSITE" id="PS50949"/>
    </source>
</evidence>
<proteinExistence type="inferred from homology"/>
<dbReference type="SUPFAM" id="SSF53383">
    <property type="entry name" value="PLP-dependent transferases"/>
    <property type="match status" value="1"/>
</dbReference>
<evidence type="ECO:0000256" key="4">
    <source>
        <dbReference type="ARBA" id="ARBA00023125"/>
    </source>
</evidence>
<evidence type="ECO:0000256" key="2">
    <source>
        <dbReference type="ARBA" id="ARBA00022898"/>
    </source>
</evidence>
<dbReference type="Proteomes" id="UP000294325">
    <property type="component" value="Chromosome"/>
</dbReference>
<dbReference type="RefSeq" id="WP_134359400.1">
    <property type="nucleotide sequence ID" value="NZ_CP038033.1"/>
</dbReference>
<evidence type="ECO:0000313" key="8">
    <source>
        <dbReference type="EMBL" id="QBQ56148.1"/>
    </source>
</evidence>
<keyword evidence="8" id="KW-0032">Aminotransferase</keyword>
<dbReference type="EMBL" id="CP038033">
    <property type="protein sequence ID" value="QBQ56148.1"/>
    <property type="molecule type" value="Genomic_DNA"/>
</dbReference>
<dbReference type="InterPro" id="IPR015424">
    <property type="entry name" value="PyrdxlP-dep_Trfase"/>
</dbReference>
<evidence type="ECO:0000256" key="6">
    <source>
        <dbReference type="SAM" id="MobiDB-lite"/>
    </source>
</evidence>
<dbReference type="KEGG" id="nwr:E3U44_17780"/>
<dbReference type="InterPro" id="IPR036390">
    <property type="entry name" value="WH_DNA-bd_sf"/>
</dbReference>
<evidence type="ECO:0000256" key="1">
    <source>
        <dbReference type="ARBA" id="ARBA00005384"/>
    </source>
</evidence>
<dbReference type="SUPFAM" id="SSF46785">
    <property type="entry name" value="Winged helix' DNA-binding domain"/>
    <property type="match status" value="1"/>
</dbReference>
<evidence type="ECO:0000256" key="3">
    <source>
        <dbReference type="ARBA" id="ARBA00023015"/>
    </source>
</evidence>
<comment type="similarity">
    <text evidence="1">In the C-terminal section; belongs to the class-I pyridoxal-phosphate-dependent aminotransferase family.</text>
</comment>
<dbReference type="GO" id="GO:0003700">
    <property type="term" value="F:DNA-binding transcription factor activity"/>
    <property type="evidence" value="ECO:0007669"/>
    <property type="project" value="InterPro"/>
</dbReference>
<dbReference type="GO" id="GO:0030170">
    <property type="term" value="F:pyridoxal phosphate binding"/>
    <property type="evidence" value="ECO:0007669"/>
    <property type="project" value="InterPro"/>
</dbReference>
<dbReference type="Pfam" id="PF00392">
    <property type="entry name" value="GntR"/>
    <property type="match status" value="1"/>
</dbReference>
<dbReference type="CDD" id="cd00609">
    <property type="entry name" value="AAT_like"/>
    <property type="match status" value="1"/>
</dbReference>
<feature type="region of interest" description="Disordered" evidence="6">
    <location>
        <begin position="493"/>
        <end position="521"/>
    </location>
</feature>
<accession>A0A4P7C0P1</accession>
<evidence type="ECO:0000256" key="5">
    <source>
        <dbReference type="ARBA" id="ARBA00023163"/>
    </source>
</evidence>
<dbReference type="OrthoDB" id="9808770at2"/>
<dbReference type="InterPro" id="IPR000524">
    <property type="entry name" value="Tscrpt_reg_HTH_GntR"/>
</dbReference>
<dbReference type="Gene3D" id="3.40.640.10">
    <property type="entry name" value="Type I PLP-dependent aspartate aminotransferase-like (Major domain)"/>
    <property type="match status" value="1"/>
</dbReference>
<dbReference type="InterPro" id="IPR036388">
    <property type="entry name" value="WH-like_DNA-bd_sf"/>
</dbReference>
<dbReference type="SMART" id="SM00345">
    <property type="entry name" value="HTH_GNTR"/>
    <property type="match status" value="1"/>
</dbReference>